<proteinExistence type="predicted"/>
<keyword evidence="2" id="KW-1185">Reference proteome</keyword>
<evidence type="ECO:0000313" key="2">
    <source>
        <dbReference type="Proteomes" id="UP000219338"/>
    </source>
</evidence>
<reference evidence="2" key="1">
    <citation type="journal article" date="2017" name="Nat. Ecol. Evol.">
        <title>Genome expansion and lineage-specific genetic innovations in the forest pathogenic fungi Armillaria.</title>
        <authorList>
            <person name="Sipos G."/>
            <person name="Prasanna A.N."/>
            <person name="Walter M.C."/>
            <person name="O'Connor E."/>
            <person name="Balint B."/>
            <person name="Krizsan K."/>
            <person name="Kiss B."/>
            <person name="Hess J."/>
            <person name="Varga T."/>
            <person name="Slot J."/>
            <person name="Riley R."/>
            <person name="Boka B."/>
            <person name="Rigling D."/>
            <person name="Barry K."/>
            <person name="Lee J."/>
            <person name="Mihaltcheva S."/>
            <person name="LaButti K."/>
            <person name="Lipzen A."/>
            <person name="Waldron R."/>
            <person name="Moloney N.M."/>
            <person name="Sperisen C."/>
            <person name="Kredics L."/>
            <person name="Vagvoelgyi C."/>
            <person name="Patrignani A."/>
            <person name="Fitzpatrick D."/>
            <person name="Nagy I."/>
            <person name="Doyle S."/>
            <person name="Anderson J.B."/>
            <person name="Grigoriev I.V."/>
            <person name="Gueldener U."/>
            <person name="Muensterkoetter M."/>
            <person name="Nagy L.G."/>
        </authorList>
    </citation>
    <scope>NUCLEOTIDE SEQUENCE [LARGE SCALE GENOMIC DNA]</scope>
    <source>
        <strain evidence="2">C18/9</strain>
    </source>
</reference>
<name>A0A284RT31_ARMOS</name>
<evidence type="ECO:0000313" key="1">
    <source>
        <dbReference type="EMBL" id="SJL11890.1"/>
    </source>
</evidence>
<dbReference type="AlphaFoldDB" id="A0A284RT31"/>
<gene>
    <name evidence="1" type="ORF">ARMOST_15304</name>
</gene>
<accession>A0A284RT31</accession>
<dbReference type="Proteomes" id="UP000219338">
    <property type="component" value="Unassembled WGS sequence"/>
</dbReference>
<dbReference type="EMBL" id="FUEG01000015">
    <property type="protein sequence ID" value="SJL11890.1"/>
    <property type="molecule type" value="Genomic_DNA"/>
</dbReference>
<organism evidence="1 2">
    <name type="scientific">Armillaria ostoyae</name>
    <name type="common">Armillaria root rot fungus</name>
    <dbReference type="NCBI Taxonomy" id="47428"/>
    <lineage>
        <taxon>Eukaryota</taxon>
        <taxon>Fungi</taxon>
        <taxon>Dikarya</taxon>
        <taxon>Basidiomycota</taxon>
        <taxon>Agaricomycotina</taxon>
        <taxon>Agaricomycetes</taxon>
        <taxon>Agaricomycetidae</taxon>
        <taxon>Agaricales</taxon>
        <taxon>Marasmiineae</taxon>
        <taxon>Physalacriaceae</taxon>
        <taxon>Armillaria</taxon>
    </lineage>
</organism>
<protein>
    <submittedName>
        <fullName evidence="1">Uncharacterized protein</fullName>
    </submittedName>
</protein>
<sequence length="118" mass="13648">MSATLTQDNVDSYLGMHSSRTTTHSDEDRHVPRVIVTAHVLWRKIQWWRVIQERVELCRIVVMSARYLEYREGQSPYGKSGTQKKHIPVHVHQTIARYGFISSPTAASNIYGRNYGAY</sequence>